<feature type="transmembrane region" description="Helical" evidence="7">
    <location>
        <begin position="358"/>
        <end position="386"/>
    </location>
</feature>
<evidence type="ECO:0000256" key="3">
    <source>
        <dbReference type="ARBA" id="ARBA00022475"/>
    </source>
</evidence>
<feature type="transmembrane region" description="Helical" evidence="7">
    <location>
        <begin position="326"/>
        <end position="346"/>
    </location>
</feature>
<evidence type="ECO:0000313" key="9">
    <source>
        <dbReference type="EMBL" id="MDF0749752.1"/>
    </source>
</evidence>
<reference evidence="9" key="1">
    <citation type="submission" date="2022-07" db="EMBL/GenBank/DDBJ databases">
        <title>Marinobacter iranensis a new bacterium isolate from a hipersaline lake in Iran.</title>
        <authorList>
            <person name="Mohammad A.M.A."/>
            <person name="Cristina S.-P."/>
            <person name="Antonio V."/>
        </authorList>
    </citation>
    <scope>NUCLEOTIDE SEQUENCE</scope>
    <source>
        <strain evidence="9">71-i</strain>
    </source>
</reference>
<feature type="transmembrane region" description="Helical" evidence="7">
    <location>
        <begin position="253"/>
        <end position="274"/>
    </location>
</feature>
<dbReference type="Gene3D" id="1.20.1250.20">
    <property type="entry name" value="MFS general substrate transporter like domains"/>
    <property type="match status" value="2"/>
</dbReference>
<keyword evidence="4 7" id="KW-0812">Transmembrane</keyword>
<dbReference type="PROSITE" id="PS50850">
    <property type="entry name" value="MFS"/>
    <property type="match status" value="1"/>
</dbReference>
<dbReference type="Pfam" id="PF07690">
    <property type="entry name" value="MFS_1"/>
    <property type="match status" value="1"/>
</dbReference>
<dbReference type="RefSeq" id="WP_275705247.1">
    <property type="nucleotide sequence ID" value="NZ_JANCMW010000002.1"/>
</dbReference>
<dbReference type="InterPro" id="IPR050171">
    <property type="entry name" value="MFS_Transporters"/>
</dbReference>
<feature type="transmembrane region" description="Helical" evidence="7">
    <location>
        <begin position="168"/>
        <end position="192"/>
    </location>
</feature>
<feature type="transmembrane region" description="Helical" evidence="7">
    <location>
        <begin position="392"/>
        <end position="410"/>
    </location>
</feature>
<comment type="subcellular location">
    <subcellularLocation>
        <location evidence="1">Cell membrane</location>
        <topology evidence="1">Multi-pass membrane protein</topology>
    </subcellularLocation>
</comment>
<keyword evidence="10" id="KW-1185">Reference proteome</keyword>
<feature type="transmembrane region" description="Helical" evidence="7">
    <location>
        <begin position="87"/>
        <end position="105"/>
    </location>
</feature>
<protein>
    <submittedName>
        <fullName evidence="9">MFS transporter</fullName>
    </submittedName>
</protein>
<dbReference type="PROSITE" id="PS51257">
    <property type="entry name" value="PROKAR_LIPOPROTEIN"/>
    <property type="match status" value="1"/>
</dbReference>
<keyword evidence="6 7" id="KW-0472">Membrane</keyword>
<organism evidence="9 10">
    <name type="scientific">Marinobacter iranensis</name>
    <dbReference type="NCBI Taxonomy" id="2962607"/>
    <lineage>
        <taxon>Bacteria</taxon>
        <taxon>Pseudomonadati</taxon>
        <taxon>Pseudomonadota</taxon>
        <taxon>Gammaproteobacteria</taxon>
        <taxon>Pseudomonadales</taxon>
        <taxon>Marinobacteraceae</taxon>
        <taxon>Marinobacter</taxon>
    </lineage>
</organism>
<feature type="transmembrane region" description="Helical" evidence="7">
    <location>
        <begin position="143"/>
        <end position="162"/>
    </location>
</feature>
<sequence>MQPFSTRDDDDHDKLTSLAVVLPPAVAGFVVAAGCWTIFAVAGVHLRDALGLGSLKLGLLLAMPMAAGALLAVPAGIAAQKLGARRVMIACLLGLAVCMALLLVVESWAGYLLVAVGLGLAGGFYSAGFQFVTRHAAPRHMGLVLGIFGAGVMGAGFNYYLVPLILQAFSWTGVPLAYLVVLLLVVTLLMLLTDDSDSLGDPDVETGARQLLHRLENMRVWRLCLYFGVVAGSFFSLALWLPDFMSSRFLLTMGSGARLALWFVIPGALAQIAGGGMSDRYGAGRVVARSLAACLVALFVLSYPAMTLSIRGIESVIALELDLPLFLERLFIVLLGVALGCAMGSLQRMVIAENREAAGLAAGMLLFSACLVAFLLPVLFGAVIYWVGVGTAMFMILFLMLAGSLLLFALDNRRQERQALLHKGV</sequence>
<feature type="transmembrane region" description="Helical" evidence="7">
    <location>
        <begin position="286"/>
        <end position="306"/>
    </location>
</feature>
<dbReference type="InterPro" id="IPR036259">
    <property type="entry name" value="MFS_trans_sf"/>
</dbReference>
<evidence type="ECO:0000259" key="8">
    <source>
        <dbReference type="PROSITE" id="PS50850"/>
    </source>
</evidence>
<dbReference type="InterPro" id="IPR020846">
    <property type="entry name" value="MFS_dom"/>
</dbReference>
<keyword evidence="2" id="KW-0813">Transport</keyword>
<evidence type="ECO:0000256" key="5">
    <source>
        <dbReference type="ARBA" id="ARBA00022989"/>
    </source>
</evidence>
<evidence type="ECO:0000256" key="6">
    <source>
        <dbReference type="ARBA" id="ARBA00023136"/>
    </source>
</evidence>
<evidence type="ECO:0000313" key="10">
    <source>
        <dbReference type="Proteomes" id="UP001143391"/>
    </source>
</evidence>
<keyword evidence="5 7" id="KW-1133">Transmembrane helix</keyword>
<feature type="transmembrane region" description="Helical" evidence="7">
    <location>
        <begin position="111"/>
        <end position="131"/>
    </location>
</feature>
<feature type="transmembrane region" description="Helical" evidence="7">
    <location>
        <begin position="57"/>
        <end position="75"/>
    </location>
</feature>
<evidence type="ECO:0000256" key="4">
    <source>
        <dbReference type="ARBA" id="ARBA00022692"/>
    </source>
</evidence>
<dbReference type="EMBL" id="JANCMW010000002">
    <property type="protein sequence ID" value="MDF0749752.1"/>
    <property type="molecule type" value="Genomic_DNA"/>
</dbReference>
<gene>
    <name evidence="9" type="ORF">NLU14_05875</name>
</gene>
<feature type="transmembrane region" description="Helical" evidence="7">
    <location>
        <begin position="21"/>
        <end position="45"/>
    </location>
</feature>
<evidence type="ECO:0000256" key="7">
    <source>
        <dbReference type="SAM" id="Phobius"/>
    </source>
</evidence>
<keyword evidence="3" id="KW-1003">Cell membrane</keyword>
<dbReference type="Proteomes" id="UP001143391">
    <property type="component" value="Unassembled WGS sequence"/>
</dbReference>
<proteinExistence type="predicted"/>
<evidence type="ECO:0000256" key="1">
    <source>
        <dbReference type="ARBA" id="ARBA00004651"/>
    </source>
</evidence>
<feature type="domain" description="Major facilitator superfamily (MFS) profile" evidence="8">
    <location>
        <begin position="20"/>
        <end position="415"/>
    </location>
</feature>
<evidence type="ECO:0000256" key="2">
    <source>
        <dbReference type="ARBA" id="ARBA00022448"/>
    </source>
</evidence>
<dbReference type="InterPro" id="IPR011701">
    <property type="entry name" value="MFS"/>
</dbReference>
<accession>A0ABT5Y7U9</accession>
<dbReference type="PANTHER" id="PTHR23517">
    <property type="entry name" value="RESISTANCE PROTEIN MDTM, PUTATIVE-RELATED-RELATED"/>
    <property type="match status" value="1"/>
</dbReference>
<comment type="caution">
    <text evidence="9">The sequence shown here is derived from an EMBL/GenBank/DDBJ whole genome shotgun (WGS) entry which is preliminary data.</text>
</comment>
<dbReference type="SUPFAM" id="SSF103473">
    <property type="entry name" value="MFS general substrate transporter"/>
    <property type="match status" value="1"/>
</dbReference>
<name>A0ABT5Y7U9_9GAMM</name>
<feature type="transmembrane region" description="Helical" evidence="7">
    <location>
        <begin position="223"/>
        <end position="241"/>
    </location>
</feature>